<accession>A0A376MJ11</accession>
<evidence type="ECO:0000313" key="3">
    <source>
        <dbReference type="Proteomes" id="UP000254817"/>
    </source>
</evidence>
<dbReference type="AlphaFoldDB" id="A0A376MJ11"/>
<reference evidence="2 3" key="1">
    <citation type="submission" date="2018-06" db="EMBL/GenBank/DDBJ databases">
        <authorList>
            <consortium name="Pathogen Informatics"/>
            <person name="Doyle S."/>
        </authorList>
    </citation>
    <scope>NUCLEOTIDE SEQUENCE [LARGE SCALE GENOMIC DNA]</scope>
    <source>
        <strain evidence="2 3">NCTC11112</strain>
    </source>
</reference>
<organism evidence="2 3">
    <name type="scientific">Escherichia coli</name>
    <dbReference type="NCBI Taxonomy" id="562"/>
    <lineage>
        <taxon>Bacteria</taxon>
        <taxon>Pseudomonadati</taxon>
        <taxon>Pseudomonadota</taxon>
        <taxon>Gammaproteobacteria</taxon>
        <taxon>Enterobacterales</taxon>
        <taxon>Enterobacteriaceae</taxon>
        <taxon>Escherichia</taxon>
    </lineage>
</organism>
<keyword evidence="1" id="KW-0812">Transmembrane</keyword>
<proteinExistence type="predicted"/>
<sequence>MNTVGTPLLWGGFAVVVAIMLAIDLLLQGRRGAHAMTMKQAAAGRWSG</sequence>
<protein>
    <submittedName>
        <fullName evidence="2">Putative pH-induced membrane-bound redox modulator</fullName>
    </submittedName>
</protein>
<dbReference type="EMBL" id="UGAW01000001">
    <property type="protein sequence ID" value="STG50337.1"/>
    <property type="molecule type" value="Genomic_DNA"/>
</dbReference>
<name>A0A376MJ11_ECOLX</name>
<keyword evidence="1" id="KW-1133">Transmembrane helix</keyword>
<gene>
    <name evidence="2" type="primary">alx_1</name>
    <name evidence="2" type="ORF">NCTC11112_00742</name>
</gene>
<dbReference type="Proteomes" id="UP000254817">
    <property type="component" value="Unassembled WGS sequence"/>
</dbReference>
<feature type="transmembrane region" description="Helical" evidence="1">
    <location>
        <begin position="6"/>
        <end position="27"/>
    </location>
</feature>
<evidence type="ECO:0000313" key="2">
    <source>
        <dbReference type="EMBL" id="STG50337.1"/>
    </source>
</evidence>
<evidence type="ECO:0000256" key="1">
    <source>
        <dbReference type="SAM" id="Phobius"/>
    </source>
</evidence>
<keyword evidence="1" id="KW-0472">Membrane</keyword>